<proteinExistence type="predicted"/>
<organism evidence="1 2">
    <name type="scientific">Kutzneria viridogrisea</name>
    <dbReference type="NCBI Taxonomy" id="47990"/>
    <lineage>
        <taxon>Bacteria</taxon>
        <taxon>Bacillati</taxon>
        <taxon>Actinomycetota</taxon>
        <taxon>Actinomycetes</taxon>
        <taxon>Pseudonocardiales</taxon>
        <taxon>Pseudonocardiaceae</taxon>
        <taxon>Kutzneria</taxon>
    </lineage>
</organism>
<gene>
    <name evidence="1" type="ORF">BC739_003158</name>
</gene>
<keyword evidence="2" id="KW-1185">Reference proteome</keyword>
<reference evidence="1 2" key="1">
    <citation type="submission" date="2020-08" db="EMBL/GenBank/DDBJ databases">
        <title>Genomic Encyclopedia of Archaeal and Bacterial Type Strains, Phase II (KMG-II): from individual species to whole genera.</title>
        <authorList>
            <person name="Goeker M."/>
        </authorList>
    </citation>
    <scope>NUCLEOTIDE SEQUENCE [LARGE SCALE GENOMIC DNA]</scope>
    <source>
        <strain evidence="1 2">DSM 43850</strain>
    </source>
</reference>
<accession>A0ABR6BHA4</accession>
<dbReference type="Proteomes" id="UP000517916">
    <property type="component" value="Unassembled WGS sequence"/>
</dbReference>
<sequence>MAVPQSESPQPAPDEGYHWWVPTLPVAHAVAGVAHAYRMDTPPKQGDFATPHCRISTFISMDATEENSRCPTCLQRLDMPLP</sequence>
<name>A0ABR6BHA4_9PSEU</name>
<comment type="caution">
    <text evidence="1">The sequence shown here is derived from an EMBL/GenBank/DDBJ whole genome shotgun (WGS) entry which is preliminary data.</text>
</comment>
<protein>
    <submittedName>
        <fullName evidence="1">Uncharacterized protein</fullName>
    </submittedName>
</protein>
<evidence type="ECO:0000313" key="2">
    <source>
        <dbReference type="Proteomes" id="UP000517916"/>
    </source>
</evidence>
<evidence type="ECO:0000313" key="1">
    <source>
        <dbReference type="EMBL" id="MBA8925959.1"/>
    </source>
</evidence>
<dbReference type="EMBL" id="JACJID010000002">
    <property type="protein sequence ID" value="MBA8925959.1"/>
    <property type="molecule type" value="Genomic_DNA"/>
</dbReference>